<dbReference type="RefSeq" id="WP_145198236.1">
    <property type="nucleotide sequence ID" value="NZ_CP036434.1"/>
</dbReference>
<dbReference type="AlphaFoldDB" id="A0A518ET90"/>
<dbReference type="InterPro" id="IPR029056">
    <property type="entry name" value="Ribokinase-like"/>
</dbReference>
<dbReference type="PANTHER" id="PTHR10584">
    <property type="entry name" value="SUGAR KINASE"/>
    <property type="match status" value="1"/>
</dbReference>
<dbReference type="Proteomes" id="UP000320390">
    <property type="component" value="Chromosome"/>
</dbReference>
<keyword evidence="2 4" id="KW-0418">Kinase</keyword>
<name>A0A518ET90_9BACT</name>
<dbReference type="Gene3D" id="3.40.1190.20">
    <property type="match status" value="1"/>
</dbReference>
<dbReference type="SUPFAM" id="SSF53613">
    <property type="entry name" value="Ribokinase-like"/>
    <property type="match status" value="1"/>
</dbReference>
<evidence type="ECO:0000259" key="3">
    <source>
        <dbReference type="Pfam" id="PF00294"/>
    </source>
</evidence>
<dbReference type="OrthoDB" id="9813569at2"/>
<dbReference type="GO" id="GO:0016301">
    <property type="term" value="F:kinase activity"/>
    <property type="evidence" value="ECO:0007669"/>
    <property type="project" value="UniProtKB-KW"/>
</dbReference>
<dbReference type="EMBL" id="CP036434">
    <property type="protein sequence ID" value="QDV07311.1"/>
    <property type="molecule type" value="Genomic_DNA"/>
</dbReference>
<evidence type="ECO:0000256" key="2">
    <source>
        <dbReference type="ARBA" id="ARBA00022777"/>
    </source>
</evidence>
<reference evidence="4 5" key="1">
    <citation type="submission" date="2019-02" db="EMBL/GenBank/DDBJ databases">
        <title>Deep-cultivation of Planctomycetes and their phenomic and genomic characterization uncovers novel biology.</title>
        <authorList>
            <person name="Wiegand S."/>
            <person name="Jogler M."/>
            <person name="Boedeker C."/>
            <person name="Pinto D."/>
            <person name="Vollmers J."/>
            <person name="Rivas-Marin E."/>
            <person name="Kohn T."/>
            <person name="Peeters S.H."/>
            <person name="Heuer A."/>
            <person name="Rast P."/>
            <person name="Oberbeckmann S."/>
            <person name="Bunk B."/>
            <person name="Jeske O."/>
            <person name="Meyerdierks A."/>
            <person name="Storesund J.E."/>
            <person name="Kallscheuer N."/>
            <person name="Luecker S."/>
            <person name="Lage O.M."/>
            <person name="Pohl T."/>
            <person name="Merkel B.J."/>
            <person name="Hornburger P."/>
            <person name="Mueller R.-W."/>
            <person name="Bruemmer F."/>
            <person name="Labrenz M."/>
            <person name="Spormann A.M."/>
            <person name="Op den Camp H."/>
            <person name="Overmann J."/>
            <person name="Amann R."/>
            <person name="Jetten M.S.M."/>
            <person name="Mascher T."/>
            <person name="Medema M.H."/>
            <person name="Devos D.P."/>
            <person name="Kaster A.-K."/>
            <person name="Ovreas L."/>
            <person name="Rohde M."/>
            <person name="Galperin M.Y."/>
            <person name="Jogler C."/>
        </authorList>
    </citation>
    <scope>NUCLEOTIDE SEQUENCE [LARGE SCALE GENOMIC DNA]</scope>
    <source>
        <strain evidence="4 5">Poly30</strain>
    </source>
</reference>
<dbReference type="EC" id="2.7.1.-" evidence="4"/>
<protein>
    <submittedName>
        <fullName evidence="4">Putative sugar kinase YdjH</fullName>
        <ecNumber evidence="4">2.7.1.-</ecNumber>
    </submittedName>
</protein>
<dbReference type="PROSITE" id="PS00584">
    <property type="entry name" value="PFKB_KINASES_2"/>
    <property type="match status" value="1"/>
</dbReference>
<organism evidence="4 5">
    <name type="scientific">Saltatorellus ferox</name>
    <dbReference type="NCBI Taxonomy" id="2528018"/>
    <lineage>
        <taxon>Bacteria</taxon>
        <taxon>Pseudomonadati</taxon>
        <taxon>Planctomycetota</taxon>
        <taxon>Planctomycetia</taxon>
        <taxon>Planctomycetia incertae sedis</taxon>
        <taxon>Saltatorellus</taxon>
    </lineage>
</organism>
<dbReference type="Pfam" id="PF00294">
    <property type="entry name" value="PfkB"/>
    <property type="match status" value="1"/>
</dbReference>
<keyword evidence="5" id="KW-1185">Reference proteome</keyword>
<dbReference type="GO" id="GO:0005829">
    <property type="term" value="C:cytosol"/>
    <property type="evidence" value="ECO:0007669"/>
    <property type="project" value="TreeGrafter"/>
</dbReference>
<feature type="domain" description="Carbohydrate kinase PfkB" evidence="3">
    <location>
        <begin position="4"/>
        <end position="273"/>
    </location>
</feature>
<evidence type="ECO:0000256" key="1">
    <source>
        <dbReference type="ARBA" id="ARBA00022679"/>
    </source>
</evidence>
<proteinExistence type="predicted"/>
<dbReference type="PANTHER" id="PTHR10584:SF166">
    <property type="entry name" value="RIBOKINASE"/>
    <property type="match status" value="1"/>
</dbReference>
<accession>A0A518ET90</accession>
<evidence type="ECO:0000313" key="4">
    <source>
        <dbReference type="EMBL" id="QDV07311.1"/>
    </source>
</evidence>
<gene>
    <name evidence="4" type="primary">ydjH_1</name>
    <name evidence="4" type="ORF">Poly30_28340</name>
</gene>
<evidence type="ECO:0000313" key="5">
    <source>
        <dbReference type="Proteomes" id="UP000320390"/>
    </source>
</evidence>
<dbReference type="InterPro" id="IPR011611">
    <property type="entry name" value="PfkB_dom"/>
</dbReference>
<sequence>MSLVVIGTLAYDSVETAHDRRENALGGSAMYFAVAAAPYISPLLVGAVGDDWRDEDTELLAKRGVDLAGLEKVAGGKTFRWGGRYEPDWNTRHTTFTELNVLETFDPKLPANYRDAKFVFLANAHPAVQMQGLSQVEAPIFSVADTMNLWIDIARTDLEALMQKIDGLILNDEEARMLTGEDNLIRAAQKVLTMGPKFVILKKGEHGAFIMGEGLHFSLPAYPVTEVIDPTGAGDSFAGGFMGYCAKAGNHSPETLKKAMLHGTVAASYCVQGFSVEDIGQRTMADYDSRYNDLMQIVSL</sequence>
<dbReference type="InterPro" id="IPR002173">
    <property type="entry name" value="Carboh/pur_kinase_PfkB_CS"/>
</dbReference>
<keyword evidence="1 4" id="KW-0808">Transferase</keyword>